<evidence type="ECO:0000313" key="3">
    <source>
        <dbReference type="Proteomes" id="UP001642409"/>
    </source>
</evidence>
<dbReference type="EMBL" id="CATOUU010001077">
    <property type="protein sequence ID" value="CAI9970609.1"/>
    <property type="molecule type" value="Genomic_DNA"/>
</dbReference>
<gene>
    <name evidence="1" type="ORF">HINF_LOCUS58254</name>
    <name evidence="2" type="ORF">HINF_LOCUS69764</name>
</gene>
<proteinExistence type="predicted"/>
<comment type="caution">
    <text evidence="1">The sequence shown here is derived from an EMBL/GenBank/DDBJ whole genome shotgun (WGS) entry which is preliminary data.</text>
</comment>
<dbReference type="AlphaFoldDB" id="A0AA86RDW3"/>
<evidence type="ECO:0000313" key="2">
    <source>
        <dbReference type="EMBL" id="CAL6098772.1"/>
    </source>
</evidence>
<evidence type="ECO:0000313" key="1">
    <source>
        <dbReference type="EMBL" id="CAI9970609.1"/>
    </source>
</evidence>
<reference evidence="2 3" key="2">
    <citation type="submission" date="2024-07" db="EMBL/GenBank/DDBJ databases">
        <authorList>
            <person name="Akdeniz Z."/>
        </authorList>
    </citation>
    <scope>NUCLEOTIDE SEQUENCE [LARGE SCALE GENOMIC DNA]</scope>
</reference>
<accession>A0AA86RDW3</accession>
<sequence length="499" mass="57930">MPYIVHNGDADYLIVEWVYDNTKPSYNKDQLREQYSYINVVGSNKSQFDDFEILSRSTQISIINCKIDLSKLNGMLDILFLDKCECDNKINNQLIINQLKMNGSIFKVQQLQELQQQCNLSINTEYDEFDFWNCGLLQCQLIDLQLTGYQITLSQLSGHWHKVALHQFQLSGNEINYNFSTEQLQIGFYAQTDLSILNSIQYEEISIYAITKEKEQVCDLSQVHNSKVSSRIENFVVDVTNYANYFGQLQLINCKLQGTSNSNQSKLEKLNIVISDESKLDLHSLFGVRHQLFTLFIQSISIKKLEIQLCHPTYLMISGCKIDLALLQGNWKDIKIHSCELTNSNPDCSIVAKNIEMYNPTISDLRCFQANKVTLSYTQYNIITVFPRAKHLVIVKATINLVQNNNSVEQLRIIHSKFQHFSLQQLNCKNIQFVKCENCEIVNKMIKIRNKKLKMNLKNEHRVQDQKFKIKMNQIKRDLVLEKMNQIIGIVQLNFVLSE</sequence>
<organism evidence="1">
    <name type="scientific">Hexamita inflata</name>
    <dbReference type="NCBI Taxonomy" id="28002"/>
    <lineage>
        <taxon>Eukaryota</taxon>
        <taxon>Metamonada</taxon>
        <taxon>Diplomonadida</taxon>
        <taxon>Hexamitidae</taxon>
        <taxon>Hexamitinae</taxon>
        <taxon>Hexamita</taxon>
    </lineage>
</organism>
<dbReference type="Proteomes" id="UP001642409">
    <property type="component" value="Unassembled WGS sequence"/>
</dbReference>
<keyword evidence="3" id="KW-1185">Reference proteome</keyword>
<reference evidence="1" key="1">
    <citation type="submission" date="2023-06" db="EMBL/GenBank/DDBJ databases">
        <authorList>
            <person name="Kurt Z."/>
        </authorList>
    </citation>
    <scope>NUCLEOTIDE SEQUENCE</scope>
</reference>
<protein>
    <submittedName>
        <fullName evidence="2">Hypothetical_protein</fullName>
    </submittedName>
</protein>
<name>A0AA86RDW3_9EUKA</name>
<dbReference type="EMBL" id="CAXDID020000513">
    <property type="protein sequence ID" value="CAL6098772.1"/>
    <property type="molecule type" value="Genomic_DNA"/>
</dbReference>